<gene>
    <name evidence="4" type="ORF">HNR24_001275</name>
</gene>
<evidence type="ECO:0000256" key="1">
    <source>
        <dbReference type="SAM" id="MobiDB-lite"/>
    </source>
</evidence>
<feature type="transmembrane region" description="Helical" evidence="2">
    <location>
        <begin position="216"/>
        <end position="239"/>
    </location>
</feature>
<evidence type="ECO:0000256" key="2">
    <source>
        <dbReference type="SAM" id="Phobius"/>
    </source>
</evidence>
<protein>
    <submittedName>
        <fullName evidence="4">Uncharacterized membrane protein HdeD (DUF308 family)</fullName>
    </submittedName>
</protein>
<sequence>MTDSGSYTSDDLNDPAIDAETLRQLAAERADLWPQILQHPNCYPGLAEYIRGQQAPPQPPAGQPQQQGPGAGEQITAGARQVADGAKDYWTNSAAPAVAGATRSAQRTVQANRGSWQFWVQLSQPVIAFLGFITLFTPAIRVLDEYNIEGYAEGLAEELGLSDELSAARDELGLHTTQNFITHDMTAAGVILLLLFVAAIGLAVASLVTSTAILRLAAAATGALSGLIGIIVSIIYLVAAGDDHLTVGFGAVLMLILGILLIGASVIALLAQKKPAPPQPQQ</sequence>
<dbReference type="Pfam" id="PF25591">
    <property type="entry name" value="LRV_2"/>
    <property type="match status" value="1"/>
</dbReference>
<evidence type="ECO:0000313" key="5">
    <source>
        <dbReference type="Proteomes" id="UP000546252"/>
    </source>
</evidence>
<comment type="caution">
    <text evidence="4">The sequence shown here is derived from an EMBL/GenBank/DDBJ whole genome shotgun (WGS) entry which is preliminary data.</text>
</comment>
<dbReference type="InterPro" id="IPR057893">
    <property type="entry name" value="LRV_2"/>
</dbReference>
<reference evidence="4 5" key="1">
    <citation type="submission" date="2020-08" db="EMBL/GenBank/DDBJ databases">
        <title>Sequencing the genomes of 1000 actinobacteria strains.</title>
        <authorList>
            <person name="Klenk H.-P."/>
        </authorList>
    </citation>
    <scope>NUCLEOTIDE SEQUENCE [LARGE SCALE GENOMIC DNA]</scope>
    <source>
        <strain evidence="4 5">DSM 19081</strain>
    </source>
</reference>
<dbReference type="RefSeq" id="WP_182495357.1">
    <property type="nucleotide sequence ID" value="NZ_BAAAKT010000004.1"/>
</dbReference>
<keyword evidence="2" id="KW-1133">Transmembrane helix</keyword>
<dbReference type="AlphaFoldDB" id="A0A839FSP3"/>
<proteinExistence type="predicted"/>
<feature type="transmembrane region" description="Helical" evidence="2">
    <location>
        <begin position="245"/>
        <end position="271"/>
    </location>
</feature>
<dbReference type="Proteomes" id="UP000546252">
    <property type="component" value="Unassembled WGS sequence"/>
</dbReference>
<name>A0A839FSP3_9MICC</name>
<keyword evidence="2" id="KW-0472">Membrane</keyword>
<accession>A0A839FSP3</accession>
<evidence type="ECO:0000313" key="4">
    <source>
        <dbReference type="EMBL" id="MBA8921342.1"/>
    </source>
</evidence>
<feature type="transmembrane region" description="Helical" evidence="2">
    <location>
        <begin position="187"/>
        <end position="209"/>
    </location>
</feature>
<feature type="region of interest" description="Disordered" evidence="1">
    <location>
        <begin position="51"/>
        <end position="74"/>
    </location>
</feature>
<organism evidence="4 5">
    <name type="scientific">Nesterenkonia jeotgali</name>
    <dbReference type="NCBI Taxonomy" id="317018"/>
    <lineage>
        <taxon>Bacteria</taxon>
        <taxon>Bacillati</taxon>
        <taxon>Actinomycetota</taxon>
        <taxon>Actinomycetes</taxon>
        <taxon>Micrococcales</taxon>
        <taxon>Micrococcaceae</taxon>
        <taxon>Nesterenkonia</taxon>
    </lineage>
</organism>
<evidence type="ECO:0000259" key="3">
    <source>
        <dbReference type="Pfam" id="PF25591"/>
    </source>
</evidence>
<dbReference type="EMBL" id="JACJIH010000001">
    <property type="protein sequence ID" value="MBA8921342.1"/>
    <property type="molecule type" value="Genomic_DNA"/>
</dbReference>
<feature type="domain" description="Leucine rich repeat variant" evidence="3">
    <location>
        <begin position="7"/>
        <end position="64"/>
    </location>
</feature>
<keyword evidence="2" id="KW-0812">Transmembrane</keyword>